<dbReference type="InterPro" id="IPR002500">
    <property type="entry name" value="PAPS_reduct_dom"/>
</dbReference>
<accession>V9H5E6</accession>
<comment type="caution">
    <text evidence="2">The sequence shown here is derived from an EMBL/GenBank/DDBJ whole genome shotgun (WGS) entry which is preliminary data.</text>
</comment>
<evidence type="ECO:0000259" key="1">
    <source>
        <dbReference type="Pfam" id="PF01507"/>
    </source>
</evidence>
<evidence type="ECO:0000313" key="3">
    <source>
        <dbReference type="Proteomes" id="UP000017813"/>
    </source>
</evidence>
<dbReference type="Pfam" id="PF01507">
    <property type="entry name" value="PAPS_reduct"/>
    <property type="match status" value="1"/>
</dbReference>
<dbReference type="SUPFAM" id="SSF52402">
    <property type="entry name" value="Adenine nucleotide alpha hydrolases-like"/>
    <property type="match status" value="1"/>
</dbReference>
<dbReference type="Gene3D" id="3.40.50.620">
    <property type="entry name" value="HUPs"/>
    <property type="match status" value="1"/>
</dbReference>
<protein>
    <recommendedName>
        <fullName evidence="1">Phosphoadenosine phosphosulphate reductase domain-containing protein</fullName>
    </recommendedName>
</protein>
<feature type="domain" description="Phosphoadenosine phosphosulphate reductase" evidence="1">
    <location>
        <begin position="19"/>
        <end position="169"/>
    </location>
</feature>
<reference evidence="2 3" key="1">
    <citation type="submission" date="2010-03" db="EMBL/GenBank/DDBJ databases">
        <authorList>
            <consortium name="The Broad Institute Genome Sequencing Platform"/>
            <person name="Ward D."/>
            <person name="Earl A."/>
            <person name="Feldgarden M."/>
            <person name="Gevers D."/>
            <person name="Young S."/>
            <person name="Zeng Q."/>
            <person name="Koehrsen M."/>
            <person name="Alvarado L."/>
            <person name="Berlin A.M."/>
            <person name="Borenstein D."/>
            <person name="Chapman S.B."/>
            <person name="Chen Z."/>
            <person name="Engels R."/>
            <person name="Freedman E."/>
            <person name="Gellesch M."/>
            <person name="Goldberg J."/>
            <person name="Griggs A."/>
            <person name="Gujja S."/>
            <person name="Heilman E.R."/>
            <person name="Heiman D.I."/>
            <person name="Hepburn T.A."/>
            <person name="Howarth C."/>
            <person name="Jen D."/>
            <person name="Larson L."/>
            <person name="Mehta T."/>
            <person name="Park D."/>
            <person name="Pearson M."/>
            <person name="Richards J."/>
            <person name="Roberts A."/>
            <person name="Saif S."/>
            <person name="Shea T.D."/>
            <person name="Shenoy N."/>
            <person name="Sisk P."/>
            <person name="Stolte C."/>
            <person name="Sykes S.N."/>
            <person name="Walk T."/>
            <person name="White J."/>
            <person name="Yandava C."/>
            <person name="Izard J."/>
            <person name="Baranova O.V."/>
            <person name="Blanton J.M."/>
            <person name="Tanner A.C."/>
            <person name="Dewhirst F."/>
            <person name="Haas B."/>
            <person name="Nusbaum C."/>
            <person name="Birren B."/>
        </authorList>
    </citation>
    <scope>NUCLEOTIDE SEQUENCE [LARGE SCALE GENOMIC DNA]</scope>
    <source>
        <strain evidence="2 3">ATCC 29453</strain>
    </source>
</reference>
<dbReference type="InterPro" id="IPR014729">
    <property type="entry name" value="Rossmann-like_a/b/a_fold"/>
</dbReference>
<evidence type="ECO:0000313" key="2">
    <source>
        <dbReference type="EMBL" id="EFG29917.1"/>
    </source>
</evidence>
<dbReference type="EMBL" id="ADCY02000064">
    <property type="protein sequence ID" value="EFG29917.1"/>
    <property type="molecule type" value="Genomic_DNA"/>
</dbReference>
<keyword evidence="3" id="KW-1185">Reference proteome</keyword>
<dbReference type="GO" id="GO:0003824">
    <property type="term" value="F:catalytic activity"/>
    <property type="evidence" value="ECO:0007669"/>
    <property type="project" value="InterPro"/>
</dbReference>
<dbReference type="RefSeq" id="WP_002643056.1">
    <property type="nucleotide sequence ID" value="NZ_CP019448.1"/>
</dbReference>
<reference evidence="2 3" key="2">
    <citation type="submission" date="2011-10" db="EMBL/GenBank/DDBJ databases">
        <title>The Genome Sequence of Simonsiella muelleri ATCC 29453.</title>
        <authorList>
            <consortium name="The Broad Institute Genome Sequencing Platform"/>
            <consortium name="The Broad Institute Genome Sequencing Center for Infectious Disease"/>
            <person name="Earl A."/>
            <person name="Ward D."/>
            <person name="Feldgarden M."/>
            <person name="Gevers D."/>
            <person name="Izard J."/>
            <person name="Baranova O.V."/>
            <person name="Blanton J.M."/>
            <person name="Tanner A.C."/>
            <person name="Dewhirst F."/>
            <person name="Young S.K."/>
            <person name="Zeng Q."/>
            <person name="Gargeya S."/>
            <person name="Fitzgerald M."/>
            <person name="Haas B."/>
            <person name="Abouelleil A."/>
            <person name="Alvarado L."/>
            <person name="Arachchi H.M."/>
            <person name="Berlin A."/>
            <person name="Brown A."/>
            <person name="Chapman S.B."/>
            <person name="Chen Z."/>
            <person name="Dunbar C."/>
            <person name="Freedman E."/>
            <person name="Gearin G."/>
            <person name="Goldberg J."/>
            <person name="Griggs A."/>
            <person name="Gujja S."/>
            <person name="Heiman D."/>
            <person name="Howarth C."/>
            <person name="Larson L."/>
            <person name="Lui A."/>
            <person name="MacDonald P.J.P."/>
            <person name="Montmayeur A."/>
            <person name="Murphy C."/>
            <person name="Neiman D."/>
            <person name="Pearson M."/>
            <person name="Priest M."/>
            <person name="Roberts A."/>
            <person name="Saif S."/>
            <person name="Shea T."/>
            <person name="Shenoy N."/>
            <person name="Sisk P."/>
            <person name="Stolte C."/>
            <person name="Sykes S."/>
            <person name="Wortman J."/>
            <person name="Nusbaum C."/>
            <person name="Birren B."/>
        </authorList>
    </citation>
    <scope>NUCLEOTIDE SEQUENCE [LARGE SCALE GENOMIC DNA]</scope>
    <source>
        <strain evidence="2 3">ATCC 29453</strain>
    </source>
</reference>
<dbReference type="AlphaFoldDB" id="V9H5E6"/>
<dbReference type="HOGENOM" id="CLU_104500_0_0_4"/>
<dbReference type="eggNOG" id="COG0175">
    <property type="taxonomic scope" value="Bacteria"/>
</dbReference>
<organism evidence="2 3">
    <name type="scientific">Simonsiella muelleri ATCC 29453</name>
    <dbReference type="NCBI Taxonomy" id="641147"/>
    <lineage>
        <taxon>Bacteria</taxon>
        <taxon>Pseudomonadati</taxon>
        <taxon>Pseudomonadota</taxon>
        <taxon>Betaproteobacteria</taxon>
        <taxon>Neisseriales</taxon>
        <taxon>Neisseriaceae</taxon>
        <taxon>Simonsiella</taxon>
    </lineage>
</organism>
<dbReference type="KEGG" id="smur:BWP33_07585"/>
<dbReference type="OrthoDB" id="5081882at2"/>
<dbReference type="STRING" id="641147.HMPREF9021_02236"/>
<proteinExistence type="predicted"/>
<gene>
    <name evidence="2" type="ORF">HMPREF9021_02236</name>
</gene>
<sequence length="222" mass="26127">MSNLLFETIKAASRISDKCIVFFSGGKDSIVTLDLCARYFKKIHVVFMYSVPNLSFQEANLRWYESKYGIKIERIPHFMISEWLRLGTFRKADFSVPIVSINDVYNYARISNDMWWIAAGERIADSIVRRAMIKNSGSIDEKRGRIYPVAHFSKADIMRYIQYHSLKLAPESRWLGHSFRSLDGKEMLLVKQYYPQDYEKIRAWFPFVDAAIKQYEMTQNEN</sequence>
<dbReference type="Proteomes" id="UP000017813">
    <property type="component" value="Unassembled WGS sequence"/>
</dbReference>
<name>V9H5E6_9NEIS</name>